<sequence>MIMNINMRFILMLVTLNQMYGLGNNNNITDSTNKTIATNKTSPPNFNNGTGYCVDLPIYGDNKTFCGIKNGWTPRLSNETGILILILISAIGWIATVIGVLKTKTFMYNVYESKKVLDYLAVNTIAGCLPVSSKTAAMKIMITFYGKLIWDAIDVTFDVILFYDFEKGDLIDSNIARNSVVMWCILAFAIFGACKIFLMIIWFQSPIGVFENESKEHVHFILNTVFLVFTFLFEDGPELVLEYFFVEKFISNQPPWYQLVKDIIMALVAVYFVVDMVWNGIKMFKAGSYKYFGLFLMPIAITVVMVLRAVAAVYQYVTGKLNRNCLDIQDGMLVQTPFATGCLKEIDYAIIAVLFVILVTLVIFVINLNYLHLPQQFNPNKDDFDSLYFSKKNRLYYQKQDEEKLKIKRKERRLIKDTKKIKMLREKYHDEYLEETKKLWAKDNESLKKMKEIIENDSKQIKAFEEENLKREDFKGVEYNYDYDKEVYEQRKRKVRILKEFLALILVDNDKFDLVENIAKLQQEKDQIKEIKEIDNEDRNHNDHDMLLGPLGHTEFIDQIDGSIVV</sequence>
<feature type="transmembrane region" description="Helical" evidence="2">
    <location>
        <begin position="82"/>
        <end position="101"/>
    </location>
</feature>
<feature type="transmembrane region" description="Helical" evidence="2">
    <location>
        <begin position="348"/>
        <end position="371"/>
    </location>
</feature>
<evidence type="ECO:0000313" key="4">
    <source>
        <dbReference type="EnsemblMetazoa" id="CLYHEMP023162.2"/>
    </source>
</evidence>
<keyword evidence="2" id="KW-1133">Transmembrane helix</keyword>
<evidence type="ECO:0000256" key="1">
    <source>
        <dbReference type="SAM" id="Coils"/>
    </source>
</evidence>
<dbReference type="EnsemblMetazoa" id="CLYHEMT023162.2">
    <property type="protein sequence ID" value="CLYHEMP023162.2"/>
    <property type="gene ID" value="CLYHEMG023162"/>
</dbReference>
<dbReference type="AlphaFoldDB" id="A0A7M6DQY4"/>
<reference evidence="4" key="1">
    <citation type="submission" date="2021-01" db="UniProtKB">
        <authorList>
            <consortium name="EnsemblMetazoa"/>
        </authorList>
    </citation>
    <scope>IDENTIFICATION</scope>
</reference>
<dbReference type="Proteomes" id="UP000594262">
    <property type="component" value="Unplaced"/>
</dbReference>
<dbReference type="EnsemblMetazoa" id="CLYHEMT023162.1">
    <property type="protein sequence ID" value="CLYHEMP023162.1"/>
    <property type="gene ID" value="CLYHEMG023162"/>
</dbReference>
<feature type="signal peptide" evidence="3">
    <location>
        <begin position="1"/>
        <end position="25"/>
    </location>
</feature>
<evidence type="ECO:0000256" key="3">
    <source>
        <dbReference type="SAM" id="SignalP"/>
    </source>
</evidence>
<feature type="transmembrane region" description="Helical" evidence="2">
    <location>
        <begin position="293"/>
        <end position="317"/>
    </location>
</feature>
<name>A0A7M6DQY4_9CNID</name>
<proteinExistence type="predicted"/>
<keyword evidence="2" id="KW-0812">Transmembrane</keyword>
<protein>
    <submittedName>
        <fullName evidence="4">Uncharacterized protein</fullName>
    </submittedName>
</protein>
<evidence type="ECO:0000313" key="5">
    <source>
        <dbReference type="Proteomes" id="UP000594262"/>
    </source>
</evidence>
<keyword evidence="3" id="KW-0732">Signal</keyword>
<keyword evidence="2" id="KW-0472">Membrane</keyword>
<feature type="transmembrane region" description="Helical" evidence="2">
    <location>
        <begin position="180"/>
        <end position="205"/>
    </location>
</feature>
<evidence type="ECO:0000256" key="2">
    <source>
        <dbReference type="SAM" id="Phobius"/>
    </source>
</evidence>
<accession>A0A7M6DQY4</accession>
<organism evidence="4 5">
    <name type="scientific">Clytia hemisphaerica</name>
    <dbReference type="NCBI Taxonomy" id="252671"/>
    <lineage>
        <taxon>Eukaryota</taxon>
        <taxon>Metazoa</taxon>
        <taxon>Cnidaria</taxon>
        <taxon>Hydrozoa</taxon>
        <taxon>Hydroidolina</taxon>
        <taxon>Leptothecata</taxon>
        <taxon>Obeliida</taxon>
        <taxon>Clytiidae</taxon>
        <taxon>Clytia</taxon>
    </lineage>
</organism>
<feature type="coiled-coil region" evidence="1">
    <location>
        <begin position="511"/>
        <end position="538"/>
    </location>
</feature>
<keyword evidence="1" id="KW-0175">Coiled coil</keyword>
<feature type="transmembrane region" description="Helical" evidence="2">
    <location>
        <begin position="263"/>
        <end position="281"/>
    </location>
</feature>
<keyword evidence="5" id="KW-1185">Reference proteome</keyword>
<feature type="chain" id="PRO_5036206803" evidence="3">
    <location>
        <begin position="26"/>
        <end position="566"/>
    </location>
</feature>
<feature type="coiled-coil region" evidence="1">
    <location>
        <begin position="407"/>
        <end position="467"/>
    </location>
</feature>